<dbReference type="InterPro" id="IPR035986">
    <property type="entry name" value="PKD_dom_sf"/>
</dbReference>
<evidence type="ECO:0000313" key="4">
    <source>
        <dbReference type="Proteomes" id="UP001629156"/>
    </source>
</evidence>
<dbReference type="RefSeq" id="WP_408083794.1">
    <property type="nucleotide sequence ID" value="NZ_JBELPZ010000002.1"/>
</dbReference>
<name>A0ABW8YWJ2_9FLAO</name>
<dbReference type="EMBL" id="JBELPZ010000002">
    <property type="protein sequence ID" value="MFL9843540.1"/>
    <property type="molecule type" value="Genomic_DNA"/>
</dbReference>
<dbReference type="SUPFAM" id="SSF49299">
    <property type="entry name" value="PKD domain"/>
    <property type="match status" value="4"/>
</dbReference>
<dbReference type="CDD" id="cd00146">
    <property type="entry name" value="PKD"/>
    <property type="match status" value="2"/>
</dbReference>
<dbReference type="Gene3D" id="2.60.40.10">
    <property type="entry name" value="Immunoglobulins"/>
    <property type="match status" value="5"/>
</dbReference>
<reference evidence="3 4" key="1">
    <citation type="submission" date="2024-06" db="EMBL/GenBank/DDBJ databases">
        <authorList>
            <person name="Kaempfer P."/>
            <person name="Viver T."/>
        </authorList>
    </citation>
    <scope>NUCLEOTIDE SEQUENCE [LARGE SCALE GENOMIC DNA]</scope>
    <source>
        <strain evidence="3 4">ST-119</strain>
    </source>
</reference>
<dbReference type="SMART" id="SM00089">
    <property type="entry name" value="PKD"/>
    <property type="match status" value="5"/>
</dbReference>
<gene>
    <name evidence="3" type="ORF">ABS766_03820</name>
</gene>
<accession>A0ABW8YWJ2</accession>
<dbReference type="NCBIfam" id="TIGR04183">
    <property type="entry name" value="Por_Secre_tail"/>
    <property type="match status" value="1"/>
</dbReference>
<dbReference type="Pfam" id="PF18911">
    <property type="entry name" value="PKD_4"/>
    <property type="match status" value="3"/>
</dbReference>
<dbReference type="PROSITE" id="PS50093">
    <property type="entry name" value="PKD"/>
    <property type="match status" value="3"/>
</dbReference>
<proteinExistence type="predicted"/>
<dbReference type="Proteomes" id="UP001629156">
    <property type="component" value="Unassembled WGS sequence"/>
</dbReference>
<evidence type="ECO:0000259" key="2">
    <source>
        <dbReference type="PROSITE" id="PS50093"/>
    </source>
</evidence>
<dbReference type="Pfam" id="PF18962">
    <property type="entry name" value="Por_Secre_tail"/>
    <property type="match status" value="1"/>
</dbReference>
<dbReference type="InterPro" id="IPR000601">
    <property type="entry name" value="PKD_dom"/>
</dbReference>
<keyword evidence="1" id="KW-0732">Signal</keyword>
<keyword evidence="4" id="KW-1185">Reference proteome</keyword>
<comment type="caution">
    <text evidence="3">The sequence shown here is derived from an EMBL/GenBank/DDBJ whole genome shotgun (WGS) entry which is preliminary data.</text>
</comment>
<evidence type="ECO:0000256" key="1">
    <source>
        <dbReference type="ARBA" id="ARBA00022729"/>
    </source>
</evidence>
<dbReference type="InterPro" id="IPR026444">
    <property type="entry name" value="Secre_tail"/>
</dbReference>
<organism evidence="3 4">
    <name type="scientific">Flavobacterium rhizosphaerae</name>
    <dbReference type="NCBI Taxonomy" id="3163298"/>
    <lineage>
        <taxon>Bacteria</taxon>
        <taxon>Pseudomonadati</taxon>
        <taxon>Bacteroidota</taxon>
        <taxon>Flavobacteriia</taxon>
        <taxon>Flavobacteriales</taxon>
        <taxon>Flavobacteriaceae</taxon>
        <taxon>Flavobacterium</taxon>
    </lineage>
</organism>
<feature type="domain" description="PKD" evidence="2">
    <location>
        <begin position="1008"/>
        <end position="1091"/>
    </location>
</feature>
<dbReference type="InterPro" id="IPR013783">
    <property type="entry name" value="Ig-like_fold"/>
</dbReference>
<sequence>MKKSYMSPSGSLLCFLLWISVILPAFSQSTISIKWNSETGCREEIKGRKEYSQEIEPSECVRICEFSYVTYSLTGNDTSNSAGWINTQWNVGGGSISSSNLTQCNVVWGSAGSGLVSATITKSDGTQFSTEVCIEVIKAPKANFGVSPYWPQLPYETCVGQVINFSNLSTADGGTGITNSYWDFGDGTTSSLYNPTHTYNAPGVYPVKLTVTNACFCTDTYSGEIKVGDYGFNIDCPGVVCEGKREVYSLPPNAASACNQFVWKVEGGTIVNSNVGPGSVMVEWDDVDESGFGYVTFDSNYCQVACPGVTTIKVPVIQSEGTIQGETTVCGGNQFKYSLPQWPATQFNWNLTDGGTNSGLLETDQPNEIVLQAGENNGQVILTCTYVNTLLNCGGTATITINVLPLIEIQGNDEVCKGNSETYSISTTANWTLTDDDENIVATGTGTTFNHNFSQLGSFRLRAETANACPAEDMIITVHPSPGNITGITGPSVVCPGSPATFSVDDSEPGTVIEWEVVNGQIQGSSFGDEVSVLFNSSGPFQVKAVRKMQNDPQCESPVFTKNVSTPVVNIPISGPATVCPNSEQSYHVPYADGEVYTWTILEPGVGNVISGNGTKDVSVIWNNATTTTTATLQLEVRKCSQVYTSQYTVTVQVPTFTVNTPTQICRGQVASVSLTANPGIGPGTVTWDFGDGSTATGLSASHVYNAAISSNVSYIITATVQGAGGCDNTYIFNRTIEVVPAPKGLVSSTNGIYYCGSFSEDLVLTLQSGYGATTGIKWYYQNNLVATNVTTYTATQYGTYYVKVTNAQGCETRTNSITIQQTCGGGCEIDPYPTVTLNAQKTSCNTFSASGTFTGSPVSVTWNTVPSTGVTISNNNNNGAQFSVTTAGNYLINYWVNYNAVGGGLCTQHRTAYVEIPYIPEVKYSVSCGSTPGTYSVTLHDHTDYYSQASLSSKQFMINGTGQGQLPGSAISQTFTLQPGNYTVGIQVNGSGGPCSAYTTLALPALPTAHFTADNNQVCPDEPVSFTNTSTGGGNLQYHWDFNGEAELALEDGITTFDSDGPKYVTLTVTNQYGCSSQYALPITVKLNNMKGRLGDDNMYACKGDQITLLYQPTQGTQNPVSYTWMQGTQEITSTTTNTFNVTQNGSYWVKVYNADGCMEEISTVNAIFINPPVARIKGPDVVCADWEFELSGDAGGDDIEYTWYRNGSQIASGDAEITQQLTNPGVYTYKLVTSISQGQTVCSDSDTFTVTVLQSPGTPYISVDPVDCDNYLIKLSASLPTSMPGTYTWSNGATGQTIQVNTGGPYKVTFTNNNGCTSSAEVYVPEDPNKYLWIFPTGCYSMCAYFNNPYVIGPIIPFNKWAWNRNGSVDQIGSGMVPDYTLNGNNKYSLMLDNGLCNATSGDLVVDLEFCLCEIDESKIKKRGAQLADTPYCAYDLVFVLDNPYSTALSYVITADNGNLLFTPSSGIVNPSSNTLGFEAIPVTPFYTTTTIDIVIDFTFPDGSTCRLVFPVTFPGCGVPKGGKLADGSSDAVQEILSSGLKLVPNPAGNYLSVNYSYATPISGHERSLEIYDMSGRKLGLFNVTDSSNTWQPDISAYSDGTYIVVMKEDGQILKQQRLIVKH</sequence>
<evidence type="ECO:0000313" key="3">
    <source>
        <dbReference type="EMBL" id="MFL9843540.1"/>
    </source>
</evidence>
<feature type="domain" description="PKD" evidence="2">
    <location>
        <begin position="182"/>
        <end position="214"/>
    </location>
</feature>
<dbReference type="InterPro" id="IPR022409">
    <property type="entry name" value="PKD/Chitinase_dom"/>
</dbReference>
<feature type="domain" description="PKD" evidence="2">
    <location>
        <begin position="683"/>
        <end position="721"/>
    </location>
</feature>
<protein>
    <submittedName>
        <fullName evidence="3">PKD domain-containing protein</fullName>
    </submittedName>
</protein>